<organism evidence="1 2">
    <name type="scientific">Lichenifustis flavocetrariae</name>
    <dbReference type="NCBI Taxonomy" id="2949735"/>
    <lineage>
        <taxon>Bacteria</taxon>
        <taxon>Pseudomonadati</taxon>
        <taxon>Pseudomonadota</taxon>
        <taxon>Alphaproteobacteria</taxon>
        <taxon>Hyphomicrobiales</taxon>
        <taxon>Lichenihabitantaceae</taxon>
        <taxon>Lichenifustis</taxon>
    </lineage>
</organism>
<accession>A0AA42CJE6</accession>
<protein>
    <submittedName>
        <fullName evidence="1">Uncharacterized protein</fullName>
    </submittedName>
</protein>
<name>A0AA42CJE6_9HYPH</name>
<dbReference type="RefSeq" id="WP_282585870.1">
    <property type="nucleotide sequence ID" value="NZ_JAMOIM010000010.1"/>
</dbReference>
<gene>
    <name evidence="1" type="ORF">M8523_15870</name>
</gene>
<sequence>MTGFFAPQRETVDNDDFRSSVGSDRLPEEILLPIIAGAYARGVADTLELLGIPALFFDGDGRVLHANSASNPFVDGPLRLRTHHLIARDAADNHALSELIAVALKPSSSLTPTLLPKAGLTIYALPLPDHLRTAGQMVRAILLISNADDSAVAMLARRMATFRI</sequence>
<comment type="caution">
    <text evidence="1">The sequence shown here is derived from an EMBL/GenBank/DDBJ whole genome shotgun (WGS) entry which is preliminary data.</text>
</comment>
<reference evidence="1" key="1">
    <citation type="submission" date="2022-05" db="EMBL/GenBank/DDBJ databases">
        <authorList>
            <person name="Pankratov T."/>
        </authorList>
    </citation>
    <scope>NUCLEOTIDE SEQUENCE</scope>
    <source>
        <strain evidence="1">BP6-180914</strain>
    </source>
</reference>
<keyword evidence="2" id="KW-1185">Reference proteome</keyword>
<dbReference type="EMBL" id="JAMOIM010000010">
    <property type="protein sequence ID" value="MCW6509498.1"/>
    <property type="molecule type" value="Genomic_DNA"/>
</dbReference>
<dbReference type="Proteomes" id="UP001165667">
    <property type="component" value="Unassembled WGS sequence"/>
</dbReference>
<evidence type="ECO:0000313" key="2">
    <source>
        <dbReference type="Proteomes" id="UP001165667"/>
    </source>
</evidence>
<dbReference type="AlphaFoldDB" id="A0AA42CJE6"/>
<proteinExistence type="predicted"/>
<evidence type="ECO:0000313" key="1">
    <source>
        <dbReference type="EMBL" id="MCW6509498.1"/>
    </source>
</evidence>